<gene>
    <name evidence="1" type="ORF">UFOPK1493_01439</name>
</gene>
<dbReference type="EMBL" id="CAEZSR010000043">
    <property type="protein sequence ID" value="CAB4556445.1"/>
    <property type="molecule type" value="Genomic_DNA"/>
</dbReference>
<proteinExistence type="predicted"/>
<reference evidence="1" key="1">
    <citation type="submission" date="2020-05" db="EMBL/GenBank/DDBJ databases">
        <authorList>
            <person name="Chiriac C."/>
            <person name="Salcher M."/>
            <person name="Ghai R."/>
            <person name="Kavagutti S V."/>
        </authorList>
    </citation>
    <scope>NUCLEOTIDE SEQUENCE</scope>
</reference>
<protein>
    <submittedName>
        <fullName evidence="1">Unannotated protein</fullName>
    </submittedName>
</protein>
<accession>A0A6J6CZC8</accession>
<name>A0A6J6CZC8_9ZZZZ</name>
<evidence type="ECO:0000313" key="1">
    <source>
        <dbReference type="EMBL" id="CAB4556445.1"/>
    </source>
</evidence>
<sequence>MRSLRHAVDRGATIPDVGAGSDQTGAVSDRVAEESCELCEAARVTEWYHEDDLCWVAECEACFVPMVVWKRHDPNPPEEVRVVLHQRLGEVAARVLGYEYWIDDRLRTIPTHYHAHSRRRWR</sequence>
<dbReference type="AlphaFoldDB" id="A0A6J6CZC8"/>
<organism evidence="1">
    <name type="scientific">freshwater metagenome</name>
    <dbReference type="NCBI Taxonomy" id="449393"/>
    <lineage>
        <taxon>unclassified sequences</taxon>
        <taxon>metagenomes</taxon>
        <taxon>ecological metagenomes</taxon>
    </lineage>
</organism>